<sequence>MSSVSVDCPYCGHADQVPVPKGCRSKVDKVRKGEPTHGDIKDHAVSRKCRECGESFGIWFRY</sequence>
<name>A0A1I3BNP6_9EURY</name>
<reference evidence="1 2" key="1">
    <citation type="submission" date="2016-10" db="EMBL/GenBank/DDBJ databases">
        <authorList>
            <person name="Varghese N."/>
            <person name="Submissions S."/>
        </authorList>
    </citation>
    <scope>NUCLEOTIDE SEQUENCE [LARGE SCALE GENOMIC DNA]</scope>
    <source>
        <strain evidence="1 2">CGMCC 1.6377</strain>
    </source>
</reference>
<accession>A0A1I3BNP6</accession>
<dbReference type="Proteomes" id="UP000323537">
    <property type="component" value="Unassembled WGS sequence"/>
</dbReference>
<evidence type="ECO:0000313" key="1">
    <source>
        <dbReference type="EMBL" id="SFH63877.1"/>
    </source>
</evidence>
<dbReference type="EMBL" id="FOPZ01000014">
    <property type="protein sequence ID" value="SFH63877.1"/>
    <property type="molecule type" value="Genomic_DNA"/>
</dbReference>
<gene>
    <name evidence="1" type="ORF">SAMN04488066_11421</name>
</gene>
<organism evidence="1 2">
    <name type="scientific">Halorubrum aquaticum</name>
    <dbReference type="NCBI Taxonomy" id="387340"/>
    <lineage>
        <taxon>Archaea</taxon>
        <taxon>Methanobacteriati</taxon>
        <taxon>Methanobacteriota</taxon>
        <taxon>Stenosarchaea group</taxon>
        <taxon>Halobacteria</taxon>
        <taxon>Halobacteriales</taxon>
        <taxon>Haloferacaceae</taxon>
        <taxon>Halorubrum</taxon>
    </lineage>
</organism>
<proteinExistence type="predicted"/>
<dbReference type="AlphaFoldDB" id="A0A1I3BNP6"/>
<protein>
    <submittedName>
        <fullName evidence="1">Uncharacterized protein</fullName>
    </submittedName>
</protein>
<evidence type="ECO:0000313" key="2">
    <source>
        <dbReference type="Proteomes" id="UP000323537"/>
    </source>
</evidence>
<dbReference type="RefSeq" id="WP_149784914.1">
    <property type="nucleotide sequence ID" value="NZ_BAAADP010000005.1"/>
</dbReference>
<keyword evidence="2" id="KW-1185">Reference proteome</keyword>